<accession>A0A1M5ULI7</accession>
<name>A0A1M5ULI7_9FIRM</name>
<proteinExistence type="predicted"/>
<organism evidence="1 2">
    <name type="scientific">Caloranaerobacter azorensis DSM 13643</name>
    <dbReference type="NCBI Taxonomy" id="1121264"/>
    <lineage>
        <taxon>Bacteria</taxon>
        <taxon>Bacillati</taxon>
        <taxon>Bacillota</taxon>
        <taxon>Tissierellia</taxon>
        <taxon>Tissierellales</taxon>
        <taxon>Thermohalobacteraceae</taxon>
        <taxon>Caloranaerobacter</taxon>
    </lineage>
</organism>
<protein>
    <submittedName>
        <fullName evidence="1">Uncharacterized protein</fullName>
    </submittedName>
</protein>
<evidence type="ECO:0000313" key="1">
    <source>
        <dbReference type="EMBL" id="SHH63875.1"/>
    </source>
</evidence>
<evidence type="ECO:0000313" key="2">
    <source>
        <dbReference type="Proteomes" id="UP000183967"/>
    </source>
</evidence>
<keyword evidence="2" id="KW-1185">Reference proteome</keyword>
<gene>
    <name evidence="1" type="ORF">SAMN02745135_01478</name>
</gene>
<reference evidence="2" key="1">
    <citation type="submission" date="2016-11" db="EMBL/GenBank/DDBJ databases">
        <authorList>
            <person name="Varghese N."/>
            <person name="Submissions S."/>
        </authorList>
    </citation>
    <scope>NUCLEOTIDE SEQUENCE [LARGE SCALE GENOMIC DNA]</scope>
    <source>
        <strain evidence="2">DSM 13643</strain>
    </source>
</reference>
<dbReference type="RefSeq" id="WP_159430398.1">
    <property type="nucleotide sequence ID" value="NZ_FQXO01000037.1"/>
</dbReference>
<dbReference type="EMBL" id="FQXO01000037">
    <property type="protein sequence ID" value="SHH63875.1"/>
    <property type="molecule type" value="Genomic_DNA"/>
</dbReference>
<dbReference type="AlphaFoldDB" id="A0A1M5ULI7"/>
<sequence length="57" mass="7220">MVLRLNYTVDRKKRKNKKEEKDYERILNIYERCVCHRKKTLFKIIKEKAKRLYNRAF</sequence>
<dbReference type="Proteomes" id="UP000183967">
    <property type="component" value="Unassembled WGS sequence"/>
</dbReference>